<proteinExistence type="predicted"/>
<gene>
    <name evidence="2" type="ORF">CINCED_3A021894</name>
</gene>
<keyword evidence="3" id="KW-1185">Reference proteome</keyword>
<evidence type="ECO:0008006" key="4">
    <source>
        <dbReference type="Google" id="ProtNLM"/>
    </source>
</evidence>
<feature type="signal peptide" evidence="1">
    <location>
        <begin position="1"/>
        <end position="25"/>
    </location>
</feature>
<accession>A0A5E4MZ32</accession>
<evidence type="ECO:0000313" key="3">
    <source>
        <dbReference type="Proteomes" id="UP000325440"/>
    </source>
</evidence>
<dbReference type="Proteomes" id="UP000325440">
    <property type="component" value="Unassembled WGS sequence"/>
</dbReference>
<feature type="chain" id="PRO_5022685117" description="Toxin CdiA" evidence="1">
    <location>
        <begin position="26"/>
        <end position="275"/>
    </location>
</feature>
<organism evidence="2 3">
    <name type="scientific">Cinara cedri</name>
    <dbReference type="NCBI Taxonomy" id="506608"/>
    <lineage>
        <taxon>Eukaryota</taxon>
        <taxon>Metazoa</taxon>
        <taxon>Ecdysozoa</taxon>
        <taxon>Arthropoda</taxon>
        <taxon>Hexapoda</taxon>
        <taxon>Insecta</taxon>
        <taxon>Pterygota</taxon>
        <taxon>Neoptera</taxon>
        <taxon>Paraneoptera</taxon>
        <taxon>Hemiptera</taxon>
        <taxon>Sternorrhyncha</taxon>
        <taxon>Aphidomorpha</taxon>
        <taxon>Aphidoidea</taxon>
        <taxon>Aphididae</taxon>
        <taxon>Lachninae</taxon>
        <taxon>Cinara</taxon>
    </lineage>
</organism>
<dbReference type="AlphaFoldDB" id="A0A5E4MZ32"/>
<keyword evidence="1" id="KW-0732">Signal</keyword>
<name>A0A5E4MZ32_9HEMI</name>
<protein>
    <recommendedName>
        <fullName evidence="4">Toxin CdiA</fullName>
    </recommendedName>
</protein>
<dbReference type="OrthoDB" id="6626443at2759"/>
<evidence type="ECO:0000256" key="1">
    <source>
        <dbReference type="SAM" id="SignalP"/>
    </source>
</evidence>
<evidence type="ECO:0000313" key="2">
    <source>
        <dbReference type="EMBL" id="VVC37623.1"/>
    </source>
</evidence>
<reference evidence="2 3" key="1">
    <citation type="submission" date="2019-08" db="EMBL/GenBank/DDBJ databases">
        <authorList>
            <person name="Alioto T."/>
            <person name="Alioto T."/>
            <person name="Gomez Garrido J."/>
        </authorList>
    </citation>
    <scope>NUCLEOTIDE SEQUENCE [LARGE SCALE GENOMIC DNA]</scope>
</reference>
<sequence>MSLNLCIIFIMHINVIIYQLPKSYGRVIEQGYSITTLEKILTPAERENYLETGILPSRLTTESYASGVTIGGLPGTNVRRQRRKNTRNGGYRVIPRWRYFMEKLLSNFGTIPELNTITSLLGNRKGADAQRKRFEDDQVADNAKDSTRADGTAYQTILNAANSDLGQQAIKTGVGFLPAGGALVKAYEHGSKINEAITGAVSLASQKKSEGDKKNTGSTYQNLKDLATSEAGTAAIKMGVGLLPGGGPAVQAYENGTKLQSVLTQIGGLGKKSKQ</sequence>
<dbReference type="EMBL" id="CABPRJ010001451">
    <property type="protein sequence ID" value="VVC37623.1"/>
    <property type="molecule type" value="Genomic_DNA"/>
</dbReference>